<evidence type="ECO:0000313" key="3">
    <source>
        <dbReference type="Proteomes" id="UP000199024"/>
    </source>
</evidence>
<dbReference type="Proteomes" id="UP000199024">
    <property type="component" value="Unassembled WGS sequence"/>
</dbReference>
<accession>A0A1I6N0Y6</accession>
<reference evidence="2 3" key="1">
    <citation type="submission" date="2016-10" db="EMBL/GenBank/DDBJ databases">
        <authorList>
            <person name="de Groot N.N."/>
        </authorList>
    </citation>
    <scope>NUCLEOTIDE SEQUENCE [LARGE SCALE GENOMIC DNA]</scope>
    <source>
        <strain evidence="2 3">DSM 21001</strain>
    </source>
</reference>
<dbReference type="STRING" id="474950.SAMN05421771_4268"/>
<proteinExistence type="predicted"/>
<sequence length="37" mass="4027">MAPATKKFALSTDLWAVVLSLFLALLVGTHIIKTVAW</sequence>
<dbReference type="AlphaFoldDB" id="A0A1I6N0Y6"/>
<keyword evidence="1" id="KW-1133">Transmembrane helix</keyword>
<dbReference type="EMBL" id="FOZL01000002">
    <property type="protein sequence ID" value="SFS21622.1"/>
    <property type="molecule type" value="Genomic_DNA"/>
</dbReference>
<organism evidence="2 3">
    <name type="scientific">Granulicella pectinivorans</name>
    <dbReference type="NCBI Taxonomy" id="474950"/>
    <lineage>
        <taxon>Bacteria</taxon>
        <taxon>Pseudomonadati</taxon>
        <taxon>Acidobacteriota</taxon>
        <taxon>Terriglobia</taxon>
        <taxon>Terriglobales</taxon>
        <taxon>Acidobacteriaceae</taxon>
        <taxon>Granulicella</taxon>
    </lineage>
</organism>
<keyword evidence="1" id="KW-0812">Transmembrane</keyword>
<evidence type="ECO:0000313" key="2">
    <source>
        <dbReference type="EMBL" id="SFS21622.1"/>
    </source>
</evidence>
<protein>
    <submittedName>
        <fullName evidence="2">Uncharacterized protein</fullName>
    </submittedName>
</protein>
<evidence type="ECO:0000256" key="1">
    <source>
        <dbReference type="SAM" id="Phobius"/>
    </source>
</evidence>
<keyword evidence="1" id="KW-0472">Membrane</keyword>
<gene>
    <name evidence="2" type="ORF">SAMN05421771_4268</name>
</gene>
<keyword evidence="3" id="KW-1185">Reference proteome</keyword>
<feature type="transmembrane region" description="Helical" evidence="1">
    <location>
        <begin position="12"/>
        <end position="32"/>
    </location>
</feature>
<name>A0A1I6N0Y6_9BACT</name>